<evidence type="ECO:0000313" key="10">
    <source>
        <dbReference type="EMBL" id="KAF2901215.1"/>
    </source>
</evidence>
<protein>
    <recommendedName>
        <fullName evidence="12">Ionotropic receptor</fullName>
    </recommendedName>
</protein>
<keyword evidence="6" id="KW-0675">Receptor</keyword>
<feature type="transmembrane region" description="Helical" evidence="8">
    <location>
        <begin position="542"/>
        <end position="563"/>
    </location>
</feature>
<sequence length="572" mass="66085">MKYFKILVATILFTTIGTFSKLSSQSRLQGNISHLIQKLFLPEETLQFIYEGSDNHNQLLNIPNPYTITKINKSIKGVWQSYNTYIIFTTNQTSFSRTLIKLQDSPLWDQSNSPRGRFIVITSKHIDTNFLTDTFSKYDIIDFSLIQKIQNTPRHSVKYAISDLNRLENAHQLCYSSKSSMKEQEIKMIIPNPVNISTTKLIELKALYVLALENLNMIGKLFKMKASYLFTDDIKTFLYNNSNDIYVYLSMTRPEMLFSDYDVSNYFYRDHMVWAVPLPDKMSTFKTIATTLDVKVWLIIIILLMVKSILWWLFSKLFKAEIQLFDLLTYILTSFLVTLGGSYNSLPHLLSLKVLLLFYLAYSMQISTIFQGELYSGLKNPKMEHGITNMKELADSPLPMMGSNQTKNTLTEHSSNNPIFAKVLKKLVVRRPLDLTLLLTYVARFKNCSTTLGKGALLYVLPKFKPLVNLIERNTGPLELEVSFAVRKGHHLLTVLNKYCRRLWEGGVYQKLFADATALYGNDEIEHKPDAFAFGIYHIYELFIMWAMGMLLAIVIFILEMYFRFCLTTNTT</sequence>
<dbReference type="AlphaFoldDB" id="A0A8K0GE13"/>
<comment type="subcellular location">
    <subcellularLocation>
        <location evidence="1">Cell membrane</location>
        <topology evidence="1">Multi-pass membrane protein</topology>
    </subcellularLocation>
</comment>
<dbReference type="PANTHER" id="PTHR42643:SF24">
    <property type="entry name" value="IONOTROPIC RECEPTOR 60A"/>
    <property type="match status" value="1"/>
</dbReference>
<name>A0A8K0GE13_IGNLU</name>
<evidence type="ECO:0000256" key="3">
    <source>
        <dbReference type="ARBA" id="ARBA00022692"/>
    </source>
</evidence>
<dbReference type="InterPro" id="IPR052192">
    <property type="entry name" value="Insect_Ionotropic_Sensory_Rcpt"/>
</dbReference>
<dbReference type="OrthoDB" id="6747238at2759"/>
<evidence type="ECO:0000256" key="1">
    <source>
        <dbReference type="ARBA" id="ARBA00004651"/>
    </source>
</evidence>
<evidence type="ECO:0000256" key="5">
    <source>
        <dbReference type="ARBA" id="ARBA00023136"/>
    </source>
</evidence>
<dbReference type="GO" id="GO:0005886">
    <property type="term" value="C:plasma membrane"/>
    <property type="evidence" value="ECO:0007669"/>
    <property type="project" value="UniProtKB-SubCell"/>
</dbReference>
<proteinExistence type="predicted"/>
<evidence type="ECO:0000256" key="2">
    <source>
        <dbReference type="ARBA" id="ARBA00022475"/>
    </source>
</evidence>
<feature type="transmembrane region" description="Helical" evidence="8">
    <location>
        <begin position="327"/>
        <end position="346"/>
    </location>
</feature>
<dbReference type="Proteomes" id="UP000801492">
    <property type="component" value="Unassembled WGS sequence"/>
</dbReference>
<evidence type="ECO:0000256" key="8">
    <source>
        <dbReference type="SAM" id="Phobius"/>
    </source>
</evidence>
<comment type="caution">
    <text evidence="10">The sequence shown here is derived from an EMBL/GenBank/DDBJ whole genome shotgun (WGS) entry which is preliminary data.</text>
</comment>
<accession>A0A8K0GE13</accession>
<dbReference type="SUPFAM" id="SSF53850">
    <property type="entry name" value="Periplasmic binding protein-like II"/>
    <property type="match status" value="1"/>
</dbReference>
<keyword evidence="3 8" id="KW-0812">Transmembrane</keyword>
<keyword evidence="7" id="KW-0325">Glycoprotein</keyword>
<dbReference type="PANTHER" id="PTHR42643">
    <property type="entry name" value="IONOTROPIC RECEPTOR 20A-RELATED"/>
    <property type="match status" value="1"/>
</dbReference>
<reference evidence="10" key="1">
    <citation type="submission" date="2019-08" db="EMBL/GenBank/DDBJ databases">
        <title>The genome of the North American firefly Photinus pyralis.</title>
        <authorList>
            <consortium name="Photinus pyralis genome working group"/>
            <person name="Fallon T.R."/>
            <person name="Sander Lower S.E."/>
            <person name="Weng J.-K."/>
        </authorList>
    </citation>
    <scope>NUCLEOTIDE SEQUENCE</scope>
    <source>
        <strain evidence="10">TRF0915ILg1</strain>
        <tissue evidence="10">Whole body</tissue>
    </source>
</reference>
<evidence type="ECO:0008006" key="12">
    <source>
        <dbReference type="Google" id="ProtNLM"/>
    </source>
</evidence>
<keyword evidence="11" id="KW-1185">Reference proteome</keyword>
<evidence type="ECO:0000256" key="6">
    <source>
        <dbReference type="ARBA" id="ARBA00023170"/>
    </source>
</evidence>
<gene>
    <name evidence="10" type="ORF">ILUMI_04973</name>
</gene>
<keyword evidence="2" id="KW-1003">Cell membrane</keyword>
<dbReference type="Gene3D" id="1.10.287.70">
    <property type="match status" value="1"/>
</dbReference>
<keyword evidence="4 8" id="KW-1133">Transmembrane helix</keyword>
<feature type="signal peptide" evidence="9">
    <location>
        <begin position="1"/>
        <end position="20"/>
    </location>
</feature>
<organism evidence="10 11">
    <name type="scientific">Ignelater luminosus</name>
    <name type="common">Cucubano</name>
    <name type="synonym">Pyrophorus luminosus</name>
    <dbReference type="NCBI Taxonomy" id="2038154"/>
    <lineage>
        <taxon>Eukaryota</taxon>
        <taxon>Metazoa</taxon>
        <taxon>Ecdysozoa</taxon>
        <taxon>Arthropoda</taxon>
        <taxon>Hexapoda</taxon>
        <taxon>Insecta</taxon>
        <taxon>Pterygota</taxon>
        <taxon>Neoptera</taxon>
        <taxon>Endopterygota</taxon>
        <taxon>Coleoptera</taxon>
        <taxon>Polyphaga</taxon>
        <taxon>Elateriformia</taxon>
        <taxon>Elateroidea</taxon>
        <taxon>Elateridae</taxon>
        <taxon>Agrypninae</taxon>
        <taxon>Pyrophorini</taxon>
        <taxon>Ignelater</taxon>
    </lineage>
</organism>
<keyword evidence="5 8" id="KW-0472">Membrane</keyword>
<keyword evidence="9" id="KW-0732">Signal</keyword>
<evidence type="ECO:0000256" key="9">
    <source>
        <dbReference type="SAM" id="SignalP"/>
    </source>
</evidence>
<evidence type="ECO:0000256" key="7">
    <source>
        <dbReference type="ARBA" id="ARBA00023180"/>
    </source>
</evidence>
<dbReference type="EMBL" id="VTPC01001783">
    <property type="protein sequence ID" value="KAF2901215.1"/>
    <property type="molecule type" value="Genomic_DNA"/>
</dbReference>
<feature type="chain" id="PRO_5035438290" description="Ionotropic receptor" evidence="9">
    <location>
        <begin position="21"/>
        <end position="572"/>
    </location>
</feature>
<evidence type="ECO:0000256" key="4">
    <source>
        <dbReference type="ARBA" id="ARBA00022989"/>
    </source>
</evidence>
<evidence type="ECO:0000313" key="11">
    <source>
        <dbReference type="Proteomes" id="UP000801492"/>
    </source>
</evidence>
<feature type="transmembrane region" description="Helical" evidence="8">
    <location>
        <begin position="296"/>
        <end position="315"/>
    </location>
</feature>